<protein>
    <recommendedName>
        <fullName evidence="3">Conjugal transfer protein</fullName>
    </recommendedName>
</protein>
<proteinExistence type="predicted"/>
<keyword evidence="2" id="KW-1185">Reference proteome</keyword>
<evidence type="ECO:0008006" key="3">
    <source>
        <dbReference type="Google" id="ProtNLM"/>
    </source>
</evidence>
<dbReference type="Proteomes" id="UP000003027">
    <property type="component" value="Unassembled WGS sequence"/>
</dbReference>
<accession>A0ABM9Y4C1</accession>
<name>A0ABM9Y4C1_YERMW</name>
<comment type="caution">
    <text evidence="1">The sequence shown here is derived from an EMBL/GenBank/DDBJ whole genome shotgun (WGS) entry which is preliminary data.</text>
</comment>
<evidence type="ECO:0000313" key="2">
    <source>
        <dbReference type="Proteomes" id="UP000003027"/>
    </source>
</evidence>
<sequence>MLSVVLLSGCVAKNSAISPPSDNQWVDVEIKTPKNTE</sequence>
<organism evidence="1 2">
    <name type="scientific">Yersinia mollaretii (strain ATCC 43969 / DSM 18520 / CIP 103324 / CNY 7263 / WAIP 204)</name>
    <dbReference type="NCBI Taxonomy" id="349967"/>
    <lineage>
        <taxon>Bacteria</taxon>
        <taxon>Pseudomonadati</taxon>
        <taxon>Pseudomonadota</taxon>
        <taxon>Gammaproteobacteria</taxon>
        <taxon>Enterobacterales</taxon>
        <taxon>Yersiniaceae</taxon>
        <taxon>Yersinia</taxon>
    </lineage>
</organism>
<gene>
    <name evidence="1" type="ORF">ymoll0001_41340</name>
</gene>
<feature type="non-terminal residue" evidence="1">
    <location>
        <position position="37"/>
    </location>
</feature>
<dbReference type="EMBL" id="AALD02000165">
    <property type="protein sequence ID" value="EEQ08563.1"/>
    <property type="molecule type" value="Genomic_DNA"/>
</dbReference>
<evidence type="ECO:0000313" key="1">
    <source>
        <dbReference type="EMBL" id="EEQ08563.1"/>
    </source>
</evidence>
<reference evidence="1" key="1">
    <citation type="submission" date="2008-12" db="EMBL/GenBank/DDBJ databases">
        <title>Annotation of the Yersinia mollaretii ATCC 43969 genome.</title>
        <authorList>
            <person name="Read T.D."/>
            <person name="Akmal A."/>
            <person name="Bishop-Lilly K."/>
            <person name="Chen P.E."/>
            <person name="Cook C."/>
            <person name="Kiley M.P."/>
            <person name="Lentz S."/>
            <person name="Mateczun A."/>
            <person name="Nagarajan N."/>
            <person name="Nolan N."/>
            <person name="Osborne B.I."/>
            <person name="Pop M."/>
            <person name="Sozhamannan S."/>
            <person name="Stewart A.C."/>
            <person name="Sulakvelidze A."/>
            <person name="Thomason B."/>
            <person name="Willner K."/>
            <person name="Zwick M.E."/>
        </authorList>
    </citation>
    <scope>NUCLEOTIDE SEQUENCE [LARGE SCALE GENOMIC DNA]</scope>
    <source>
        <strain evidence="1">ATCC 43969</strain>
    </source>
</reference>